<keyword evidence="2" id="KW-1185">Reference proteome</keyword>
<dbReference type="AlphaFoldDB" id="A0AAD9WLF8"/>
<comment type="caution">
    <text evidence="1">The sequence shown here is derived from an EMBL/GenBank/DDBJ whole genome shotgun (WGS) entry which is preliminary data.</text>
</comment>
<name>A0AAD9WLF8_9ROSI</name>
<dbReference type="Proteomes" id="UP001280121">
    <property type="component" value="Unassembled WGS sequence"/>
</dbReference>
<evidence type="ECO:0000313" key="2">
    <source>
        <dbReference type="Proteomes" id="UP001280121"/>
    </source>
</evidence>
<dbReference type="EMBL" id="JANJYI010000009">
    <property type="protein sequence ID" value="KAK2634380.1"/>
    <property type="molecule type" value="Genomic_DNA"/>
</dbReference>
<organism evidence="1 2">
    <name type="scientific">Dipteronia dyeriana</name>
    <dbReference type="NCBI Taxonomy" id="168575"/>
    <lineage>
        <taxon>Eukaryota</taxon>
        <taxon>Viridiplantae</taxon>
        <taxon>Streptophyta</taxon>
        <taxon>Embryophyta</taxon>
        <taxon>Tracheophyta</taxon>
        <taxon>Spermatophyta</taxon>
        <taxon>Magnoliopsida</taxon>
        <taxon>eudicotyledons</taxon>
        <taxon>Gunneridae</taxon>
        <taxon>Pentapetalae</taxon>
        <taxon>rosids</taxon>
        <taxon>malvids</taxon>
        <taxon>Sapindales</taxon>
        <taxon>Sapindaceae</taxon>
        <taxon>Hippocastanoideae</taxon>
        <taxon>Acereae</taxon>
        <taxon>Dipteronia</taxon>
    </lineage>
</organism>
<reference evidence="1" key="1">
    <citation type="journal article" date="2023" name="Plant J.">
        <title>Genome sequences and population genomics provide insights into the demographic history, inbreeding, and mutation load of two 'living fossil' tree species of Dipteronia.</title>
        <authorList>
            <person name="Feng Y."/>
            <person name="Comes H.P."/>
            <person name="Chen J."/>
            <person name="Zhu S."/>
            <person name="Lu R."/>
            <person name="Zhang X."/>
            <person name="Li P."/>
            <person name="Qiu J."/>
            <person name="Olsen K.M."/>
            <person name="Qiu Y."/>
        </authorList>
    </citation>
    <scope>NUCLEOTIDE SEQUENCE</scope>
    <source>
        <strain evidence="1">KIB01</strain>
    </source>
</reference>
<proteinExistence type="predicted"/>
<evidence type="ECO:0000313" key="1">
    <source>
        <dbReference type="EMBL" id="KAK2634380.1"/>
    </source>
</evidence>
<accession>A0AAD9WLF8</accession>
<protein>
    <submittedName>
        <fullName evidence="1">Uncharacterized protein</fullName>
    </submittedName>
</protein>
<sequence length="108" mass="12685">MTYEELVSIVQTIMKYDVNKYIDDLHSISIFPGITCRTFKRSDNDVQFMLGEDRVIPQYNNQYNEMYTDMNNERNNEPNVVSIQEVDNEVNLHSVDNVANNEQDEQSI</sequence>
<gene>
    <name evidence="1" type="ORF">Ddye_029172</name>
</gene>